<comment type="similarity">
    <text evidence="3">Belongs to the CheD family.</text>
</comment>
<evidence type="ECO:0000256" key="2">
    <source>
        <dbReference type="ARBA" id="ARBA00022801"/>
    </source>
</evidence>
<sequence length="186" mass="20330">MVKEQQHDSHGYYDPDLQTQVVKILPGEFYATSEPTTAIATLLGSCVSVCLFDPVCKVGGMNHFMLPELWHGTARSRCETPDGSCSDQCSARYGSCAMRKLLKKLEQLGASLPRLEAKVFGAGRVLARVTDIGDKNASFALGYLEERGIRVLAQDLGAKCPRKIVFFPTTGRVLVKRLRDLPAGVP</sequence>
<proteinExistence type="inferred from homology"/>
<dbReference type="InterPro" id="IPR005659">
    <property type="entry name" value="Chemorcpt_Glu_NH3ase_CheD"/>
</dbReference>
<dbReference type="CDD" id="cd16352">
    <property type="entry name" value="CheD"/>
    <property type="match status" value="1"/>
</dbReference>
<dbReference type="SUPFAM" id="SSF64438">
    <property type="entry name" value="CNF1/YfiH-like putative cysteine hydrolases"/>
    <property type="match status" value="1"/>
</dbReference>
<name>A0A6V8NCV3_9BACT</name>
<evidence type="ECO:0000313" key="5">
    <source>
        <dbReference type="Proteomes" id="UP000587586"/>
    </source>
</evidence>
<keyword evidence="5" id="KW-1185">Reference proteome</keyword>
<dbReference type="InterPro" id="IPR011324">
    <property type="entry name" value="Cytotoxic_necrot_fac-like_cat"/>
</dbReference>
<dbReference type="Gene3D" id="3.30.1330.200">
    <property type="match status" value="1"/>
</dbReference>
<keyword evidence="4" id="KW-0675">Receptor</keyword>
<evidence type="ECO:0000256" key="3">
    <source>
        <dbReference type="HAMAP-Rule" id="MF_01440"/>
    </source>
</evidence>
<reference evidence="5" key="1">
    <citation type="submission" date="2020-06" db="EMBL/GenBank/DDBJ databases">
        <title>Draft genomic sequecing of Geomonas sp. Red745.</title>
        <authorList>
            <person name="Itoh H."/>
            <person name="Xu Z.X."/>
            <person name="Ushijima N."/>
            <person name="Masuda Y."/>
            <person name="Shiratori Y."/>
            <person name="Senoo K."/>
        </authorList>
    </citation>
    <scope>NUCLEOTIDE SEQUENCE [LARGE SCALE GENOMIC DNA]</scope>
    <source>
        <strain evidence="5">Red745</strain>
    </source>
</reference>
<comment type="caution">
    <text evidence="4">The sequence shown here is derived from an EMBL/GenBank/DDBJ whole genome shotgun (WGS) entry which is preliminary data.</text>
</comment>
<dbReference type="AlphaFoldDB" id="A0A6V8NCV3"/>
<comment type="function">
    <text evidence="3">Probably deamidates glutamine residues to glutamate on methyl-accepting chemotaxis receptors (MCPs), playing an important role in chemotaxis.</text>
</comment>
<dbReference type="Proteomes" id="UP000587586">
    <property type="component" value="Unassembled WGS sequence"/>
</dbReference>
<dbReference type="EC" id="3.5.1.44" evidence="3"/>
<dbReference type="Pfam" id="PF03975">
    <property type="entry name" value="CheD"/>
    <property type="match status" value="1"/>
</dbReference>
<accession>A0A6V8NCV3</accession>
<dbReference type="RefSeq" id="WP_183362212.1">
    <property type="nucleotide sequence ID" value="NZ_BLXZ01000006.1"/>
</dbReference>
<evidence type="ECO:0000256" key="1">
    <source>
        <dbReference type="ARBA" id="ARBA00022500"/>
    </source>
</evidence>
<dbReference type="PANTHER" id="PTHR35147:SF2">
    <property type="entry name" value="CHEMORECEPTOR GLUTAMINE DEAMIDASE CHED-RELATED"/>
    <property type="match status" value="1"/>
</dbReference>
<dbReference type="GO" id="GO:0006935">
    <property type="term" value="P:chemotaxis"/>
    <property type="evidence" value="ECO:0007669"/>
    <property type="project" value="UniProtKB-UniRule"/>
</dbReference>
<dbReference type="PANTHER" id="PTHR35147">
    <property type="entry name" value="CHEMORECEPTOR GLUTAMINE DEAMIDASE CHED-RELATED"/>
    <property type="match status" value="1"/>
</dbReference>
<dbReference type="EMBL" id="BLXZ01000006">
    <property type="protein sequence ID" value="GFO69637.1"/>
    <property type="molecule type" value="Genomic_DNA"/>
</dbReference>
<gene>
    <name evidence="4" type="primary">cheD1_1</name>
    <name evidence="3" type="synonym">cheD</name>
    <name evidence="4" type="ORF">GMLC_32160</name>
</gene>
<evidence type="ECO:0000313" key="4">
    <source>
        <dbReference type="EMBL" id="GFO69637.1"/>
    </source>
</evidence>
<dbReference type="GO" id="GO:0050568">
    <property type="term" value="F:protein-glutamine glutaminase activity"/>
    <property type="evidence" value="ECO:0007669"/>
    <property type="project" value="UniProtKB-UniRule"/>
</dbReference>
<dbReference type="HAMAP" id="MF_01440">
    <property type="entry name" value="CheD"/>
    <property type="match status" value="1"/>
</dbReference>
<comment type="catalytic activity">
    <reaction evidence="3">
        <text>L-glutaminyl-[protein] + H2O = L-glutamyl-[protein] + NH4(+)</text>
        <dbReference type="Rhea" id="RHEA:16441"/>
        <dbReference type="Rhea" id="RHEA-COMP:10207"/>
        <dbReference type="Rhea" id="RHEA-COMP:10208"/>
        <dbReference type="ChEBI" id="CHEBI:15377"/>
        <dbReference type="ChEBI" id="CHEBI:28938"/>
        <dbReference type="ChEBI" id="CHEBI:29973"/>
        <dbReference type="ChEBI" id="CHEBI:30011"/>
        <dbReference type="EC" id="3.5.1.44"/>
    </reaction>
</comment>
<organism evidence="4 5">
    <name type="scientific">Geomonas limicola</name>
    <dbReference type="NCBI Taxonomy" id="2740186"/>
    <lineage>
        <taxon>Bacteria</taxon>
        <taxon>Pseudomonadati</taxon>
        <taxon>Thermodesulfobacteriota</taxon>
        <taxon>Desulfuromonadia</taxon>
        <taxon>Geobacterales</taxon>
        <taxon>Geobacteraceae</taxon>
        <taxon>Geomonas</taxon>
    </lineage>
</organism>
<keyword evidence="2 3" id="KW-0378">Hydrolase</keyword>
<protein>
    <recommendedName>
        <fullName evidence="3">Probable chemoreceptor glutamine deamidase CheD</fullName>
        <ecNumber evidence="3">3.5.1.44</ecNumber>
    </recommendedName>
</protein>
<keyword evidence="1 3" id="KW-0145">Chemotaxis</keyword>
<dbReference type="InterPro" id="IPR038592">
    <property type="entry name" value="CheD-like_sf"/>
</dbReference>